<gene>
    <name evidence="8" type="ORF">E8Q35_04500</name>
</gene>
<dbReference type="PANTHER" id="PTHR10629:SF52">
    <property type="entry name" value="DNA (CYTOSINE-5)-METHYLTRANSFERASE 1"/>
    <property type="match status" value="1"/>
</dbReference>
<evidence type="ECO:0000313" key="9">
    <source>
        <dbReference type="Proteomes" id="UP000309618"/>
    </source>
</evidence>
<dbReference type="RefSeq" id="WP_136501381.1">
    <property type="nucleotide sequence ID" value="NZ_CP133079.1"/>
</dbReference>
<dbReference type="GO" id="GO:0044027">
    <property type="term" value="P:negative regulation of gene expression via chromosomal CpG island methylation"/>
    <property type="evidence" value="ECO:0007669"/>
    <property type="project" value="TreeGrafter"/>
</dbReference>
<feature type="active site" evidence="7">
    <location>
        <position position="74"/>
    </location>
</feature>
<keyword evidence="3 7" id="KW-0808">Transferase</keyword>
<dbReference type="Gene3D" id="3.90.120.10">
    <property type="entry name" value="DNA Methylase, subunit A, domain 2"/>
    <property type="match status" value="1"/>
</dbReference>
<reference evidence="8 9" key="1">
    <citation type="submission" date="2019-04" db="EMBL/GenBank/DDBJ databases">
        <title>Comparative genomics of Aeromonas veronii strains pathogenic to fish.</title>
        <authorList>
            <person name="Cascarano M.C."/>
            <person name="Smyrli M."/>
            <person name="Katharios P."/>
        </authorList>
    </citation>
    <scope>NUCLEOTIDE SEQUENCE [LARGE SCALE GENOMIC DNA]</scope>
    <source>
        <strain evidence="8 9">XU1</strain>
    </source>
</reference>
<keyword evidence="5" id="KW-0680">Restriction system</keyword>
<dbReference type="GO" id="GO:0003886">
    <property type="term" value="F:DNA (cytosine-5-)-methyltransferase activity"/>
    <property type="evidence" value="ECO:0007669"/>
    <property type="project" value="UniProtKB-EC"/>
</dbReference>
<dbReference type="GO" id="GO:0009307">
    <property type="term" value="P:DNA restriction-modification system"/>
    <property type="evidence" value="ECO:0007669"/>
    <property type="project" value="UniProtKB-KW"/>
</dbReference>
<keyword evidence="4 7" id="KW-0949">S-adenosyl-L-methionine</keyword>
<evidence type="ECO:0000256" key="1">
    <source>
        <dbReference type="ARBA" id="ARBA00011975"/>
    </source>
</evidence>
<dbReference type="GO" id="GO:0003677">
    <property type="term" value="F:DNA binding"/>
    <property type="evidence" value="ECO:0007669"/>
    <property type="project" value="TreeGrafter"/>
</dbReference>
<evidence type="ECO:0000256" key="5">
    <source>
        <dbReference type="ARBA" id="ARBA00022747"/>
    </source>
</evidence>
<dbReference type="AlphaFoldDB" id="A0A4S5CUZ1"/>
<dbReference type="SUPFAM" id="SSF53335">
    <property type="entry name" value="S-adenosyl-L-methionine-dependent methyltransferases"/>
    <property type="match status" value="1"/>
</dbReference>
<dbReference type="PRINTS" id="PR00105">
    <property type="entry name" value="C5METTRFRASE"/>
</dbReference>
<dbReference type="Gene3D" id="3.40.50.150">
    <property type="entry name" value="Vaccinia Virus protein VP39"/>
    <property type="match status" value="1"/>
</dbReference>
<name>A0A4S5CUZ1_AERVE</name>
<dbReference type="Proteomes" id="UP000309618">
    <property type="component" value="Unassembled WGS sequence"/>
</dbReference>
<comment type="catalytic activity">
    <reaction evidence="6">
        <text>a 2'-deoxycytidine in DNA + S-adenosyl-L-methionine = a 5-methyl-2'-deoxycytidine in DNA + S-adenosyl-L-homocysteine + H(+)</text>
        <dbReference type="Rhea" id="RHEA:13681"/>
        <dbReference type="Rhea" id="RHEA-COMP:11369"/>
        <dbReference type="Rhea" id="RHEA-COMP:11370"/>
        <dbReference type="ChEBI" id="CHEBI:15378"/>
        <dbReference type="ChEBI" id="CHEBI:57856"/>
        <dbReference type="ChEBI" id="CHEBI:59789"/>
        <dbReference type="ChEBI" id="CHEBI:85452"/>
        <dbReference type="ChEBI" id="CHEBI:85454"/>
        <dbReference type="EC" id="2.1.1.37"/>
    </reaction>
</comment>
<protein>
    <recommendedName>
        <fullName evidence="1">DNA (cytosine-5-)-methyltransferase</fullName>
        <ecNumber evidence="1">2.1.1.37</ecNumber>
    </recommendedName>
</protein>
<dbReference type="PANTHER" id="PTHR10629">
    <property type="entry name" value="CYTOSINE-SPECIFIC METHYLTRANSFERASE"/>
    <property type="match status" value="1"/>
</dbReference>
<comment type="similarity">
    <text evidence="7">Belongs to the class I-like SAM-binding methyltransferase superfamily. C5-methyltransferase family.</text>
</comment>
<dbReference type="PROSITE" id="PS51679">
    <property type="entry name" value="SAM_MT_C5"/>
    <property type="match status" value="1"/>
</dbReference>
<dbReference type="EC" id="2.1.1.37" evidence="1"/>
<evidence type="ECO:0000313" key="8">
    <source>
        <dbReference type="EMBL" id="THJ47166.1"/>
    </source>
</evidence>
<evidence type="ECO:0000256" key="6">
    <source>
        <dbReference type="ARBA" id="ARBA00047422"/>
    </source>
</evidence>
<comment type="caution">
    <text evidence="8">The sequence shown here is derived from an EMBL/GenBank/DDBJ whole genome shotgun (WGS) entry which is preliminary data.</text>
</comment>
<proteinExistence type="inferred from homology"/>
<dbReference type="InterPro" id="IPR001525">
    <property type="entry name" value="C5_MeTfrase"/>
</dbReference>
<keyword evidence="2 7" id="KW-0489">Methyltransferase</keyword>
<dbReference type="EMBL" id="SSUX01000002">
    <property type="protein sequence ID" value="THJ47166.1"/>
    <property type="molecule type" value="Genomic_DNA"/>
</dbReference>
<evidence type="ECO:0000256" key="7">
    <source>
        <dbReference type="PROSITE-ProRule" id="PRU01016"/>
    </source>
</evidence>
<evidence type="ECO:0000256" key="2">
    <source>
        <dbReference type="ARBA" id="ARBA00022603"/>
    </source>
</evidence>
<evidence type="ECO:0000256" key="3">
    <source>
        <dbReference type="ARBA" id="ARBA00022679"/>
    </source>
</evidence>
<dbReference type="InterPro" id="IPR029063">
    <property type="entry name" value="SAM-dependent_MTases_sf"/>
</dbReference>
<sequence length="308" mass="34720">MFKPTVHSYFSGAGLMDTGLIFGGLPITRSFELDPLACKVQAANLGDHVENVDVTQLCVTGQGEADVIIGTYPCTKYSNIADIKGTRTGDDLFLHFFRHIALMRPEVYVVENVPGMTKFPVVMEAMTQLPDYYVTTFNPVRAEHMVPQRRDRLIIMGSRRPFTWNAPDKGKVPSLMSLLERDPEIVIPPSVYARLNGQYRDKPIISDPFKGDIAPTCLAHYAKDKGTRLVIDPVTRKPRPYTVREYARLMGLPDFFTFDAPDSDAYRMIGNGVVFHKGVWVANEIVRYFSHSHRQSRPLTRAASHQNV</sequence>
<organism evidence="8 9">
    <name type="scientific">Aeromonas veronii</name>
    <dbReference type="NCBI Taxonomy" id="654"/>
    <lineage>
        <taxon>Bacteria</taxon>
        <taxon>Pseudomonadati</taxon>
        <taxon>Pseudomonadota</taxon>
        <taxon>Gammaproteobacteria</taxon>
        <taxon>Aeromonadales</taxon>
        <taxon>Aeromonadaceae</taxon>
        <taxon>Aeromonas</taxon>
    </lineage>
</organism>
<accession>A0A4S5CUZ1</accession>
<dbReference type="InterPro" id="IPR050390">
    <property type="entry name" value="C5-Methyltransferase"/>
</dbReference>
<dbReference type="Pfam" id="PF00145">
    <property type="entry name" value="DNA_methylase"/>
    <property type="match status" value="2"/>
</dbReference>
<evidence type="ECO:0000256" key="4">
    <source>
        <dbReference type="ARBA" id="ARBA00022691"/>
    </source>
</evidence>
<dbReference type="GO" id="GO:0032259">
    <property type="term" value="P:methylation"/>
    <property type="evidence" value="ECO:0007669"/>
    <property type="project" value="UniProtKB-KW"/>
</dbReference>